<proteinExistence type="predicted"/>
<evidence type="ECO:0000313" key="3">
    <source>
        <dbReference type="Proteomes" id="UP000193411"/>
    </source>
</evidence>
<sequence length="73" mass="8232">MFHLTLVSSFLSCPQLELARQSRIVGWSIVVWDCYRCEDLWFSVDGRWSLSVGCMSTGKLWGLVVCQCTLVGA</sequence>
<feature type="signal peptide" evidence="1">
    <location>
        <begin position="1"/>
        <end position="19"/>
    </location>
</feature>
<accession>A0A1Y2HSV6</accession>
<protein>
    <submittedName>
        <fullName evidence="2">Uncharacterized protein</fullName>
    </submittedName>
</protein>
<dbReference type="AlphaFoldDB" id="A0A1Y2HSV6"/>
<evidence type="ECO:0000256" key="1">
    <source>
        <dbReference type="SAM" id="SignalP"/>
    </source>
</evidence>
<comment type="caution">
    <text evidence="2">The sequence shown here is derived from an EMBL/GenBank/DDBJ whole genome shotgun (WGS) entry which is preliminary data.</text>
</comment>
<feature type="chain" id="PRO_5012711476" evidence="1">
    <location>
        <begin position="20"/>
        <end position="73"/>
    </location>
</feature>
<name>A0A1Y2HSV6_9FUNG</name>
<dbReference type="EMBL" id="MCFL01000011">
    <property type="protein sequence ID" value="ORZ37678.1"/>
    <property type="molecule type" value="Genomic_DNA"/>
</dbReference>
<reference evidence="2 3" key="1">
    <citation type="submission" date="2016-07" db="EMBL/GenBank/DDBJ databases">
        <title>Pervasive Adenine N6-methylation of Active Genes in Fungi.</title>
        <authorList>
            <consortium name="DOE Joint Genome Institute"/>
            <person name="Mondo S.J."/>
            <person name="Dannebaum R.O."/>
            <person name="Kuo R.C."/>
            <person name="Labutti K."/>
            <person name="Haridas S."/>
            <person name="Kuo A."/>
            <person name="Salamov A."/>
            <person name="Ahrendt S.R."/>
            <person name="Lipzen A."/>
            <person name="Sullivan W."/>
            <person name="Andreopoulos W.B."/>
            <person name="Clum A."/>
            <person name="Lindquist E."/>
            <person name="Daum C."/>
            <person name="Ramamoorthy G.K."/>
            <person name="Gryganskyi A."/>
            <person name="Culley D."/>
            <person name="Magnuson J.K."/>
            <person name="James T.Y."/>
            <person name="O'Malley M.A."/>
            <person name="Stajich J.E."/>
            <person name="Spatafora J.W."/>
            <person name="Visel A."/>
            <person name="Grigoriev I.V."/>
        </authorList>
    </citation>
    <scope>NUCLEOTIDE SEQUENCE [LARGE SCALE GENOMIC DNA]</scope>
    <source>
        <strain evidence="2 3">PL171</strain>
    </source>
</reference>
<evidence type="ECO:0000313" key="2">
    <source>
        <dbReference type="EMBL" id="ORZ37678.1"/>
    </source>
</evidence>
<keyword evidence="1" id="KW-0732">Signal</keyword>
<gene>
    <name evidence="2" type="ORF">BCR44DRAFT_43026</name>
</gene>
<dbReference type="Proteomes" id="UP000193411">
    <property type="component" value="Unassembled WGS sequence"/>
</dbReference>
<keyword evidence="3" id="KW-1185">Reference proteome</keyword>
<organism evidence="2 3">
    <name type="scientific">Catenaria anguillulae PL171</name>
    <dbReference type="NCBI Taxonomy" id="765915"/>
    <lineage>
        <taxon>Eukaryota</taxon>
        <taxon>Fungi</taxon>
        <taxon>Fungi incertae sedis</taxon>
        <taxon>Blastocladiomycota</taxon>
        <taxon>Blastocladiomycetes</taxon>
        <taxon>Blastocladiales</taxon>
        <taxon>Catenariaceae</taxon>
        <taxon>Catenaria</taxon>
    </lineage>
</organism>